<organism evidence="3 4">
    <name type="scientific">Psychrobacter phenylpyruvicus</name>
    <dbReference type="NCBI Taxonomy" id="29432"/>
    <lineage>
        <taxon>Bacteria</taxon>
        <taxon>Pseudomonadati</taxon>
        <taxon>Pseudomonadota</taxon>
        <taxon>Gammaproteobacteria</taxon>
        <taxon>Moraxellales</taxon>
        <taxon>Moraxellaceae</taxon>
        <taxon>Psychrobacter</taxon>
    </lineage>
</organism>
<dbReference type="NCBIfam" id="TIGR03420">
    <property type="entry name" value="DnaA_homol_Hda"/>
    <property type="match status" value="1"/>
</dbReference>
<evidence type="ECO:0000313" key="3">
    <source>
        <dbReference type="EMBL" id="SUD90983.1"/>
    </source>
</evidence>
<dbReference type="InterPro" id="IPR017788">
    <property type="entry name" value="Hda"/>
</dbReference>
<dbReference type="Gene3D" id="3.40.50.300">
    <property type="entry name" value="P-loop containing nucleotide triphosphate hydrolases"/>
    <property type="match status" value="1"/>
</dbReference>
<dbReference type="Pfam" id="PF00308">
    <property type="entry name" value="Bac_DnaA"/>
    <property type="match status" value="1"/>
</dbReference>
<evidence type="ECO:0000313" key="4">
    <source>
        <dbReference type="Proteomes" id="UP000254123"/>
    </source>
</evidence>
<dbReference type="Proteomes" id="UP000254123">
    <property type="component" value="Unassembled WGS sequence"/>
</dbReference>
<evidence type="ECO:0000256" key="1">
    <source>
        <dbReference type="SAM" id="MobiDB-lite"/>
    </source>
</evidence>
<accession>A0A379LKB0</accession>
<dbReference type="EMBL" id="UGVC01000001">
    <property type="protein sequence ID" value="SUD90983.1"/>
    <property type="molecule type" value="Genomic_DNA"/>
</dbReference>
<reference evidence="3 4" key="1">
    <citation type="submission" date="2018-06" db="EMBL/GenBank/DDBJ databases">
        <authorList>
            <consortium name="Pathogen Informatics"/>
            <person name="Doyle S."/>
        </authorList>
    </citation>
    <scope>NUCLEOTIDE SEQUENCE [LARGE SCALE GENOMIC DNA]</scope>
    <source>
        <strain evidence="3 4">NCTC10526</strain>
    </source>
</reference>
<dbReference type="AlphaFoldDB" id="A0A379LKB0"/>
<name>A0A379LKB0_9GAMM</name>
<sequence length="278" mass="31220">MSSRDTSLMTNQLSLNLEVRRDASLSDFSGPGWSTLIDAVRQLHVGLIGQMYIYGSAATGKTHLLSAICESYIEMDKSAICLSLKELVNTDVGVLASLESFDLVAIDDLEAISKSRVWQEAIFHLINRSREGQGQLIFAAKTPATELPFELPDLLTRLIQSPAFRVPEGHDIADRKAMLESVMRRRGWQFDPRITEHLLNEGPHRIGGMLDILNVIQPLFSNLNRSHVSKAVINQAITMIDEQTLMAELEDIHQEAHEDFLSKSEESNPYRDNMTLNF</sequence>
<dbReference type="STRING" id="1123034.GCA_000685805_01005"/>
<keyword evidence="4" id="KW-1185">Reference proteome</keyword>
<gene>
    <name evidence="3" type="primary">hda</name>
    <name evidence="3" type="ORF">NCTC10526_01330</name>
</gene>
<feature type="compositionally biased region" description="Basic and acidic residues" evidence="1">
    <location>
        <begin position="258"/>
        <end position="269"/>
    </location>
</feature>
<dbReference type="InterPro" id="IPR013317">
    <property type="entry name" value="DnaA_dom"/>
</dbReference>
<dbReference type="PANTHER" id="PTHR30050:SF5">
    <property type="entry name" value="DNAA REGULATORY INACTIVATOR HDA"/>
    <property type="match status" value="1"/>
</dbReference>
<proteinExistence type="predicted"/>
<dbReference type="GO" id="GO:0006270">
    <property type="term" value="P:DNA replication initiation"/>
    <property type="evidence" value="ECO:0007669"/>
    <property type="project" value="TreeGrafter"/>
</dbReference>
<dbReference type="InterPro" id="IPR027417">
    <property type="entry name" value="P-loop_NTPase"/>
</dbReference>
<feature type="domain" description="Chromosomal replication initiator protein DnaA ATPAse" evidence="2">
    <location>
        <begin position="51"/>
        <end position="147"/>
    </location>
</feature>
<feature type="region of interest" description="Disordered" evidence="1">
    <location>
        <begin position="258"/>
        <end position="278"/>
    </location>
</feature>
<dbReference type="SUPFAM" id="SSF52540">
    <property type="entry name" value="P-loop containing nucleoside triphosphate hydrolases"/>
    <property type="match status" value="1"/>
</dbReference>
<dbReference type="PANTHER" id="PTHR30050">
    <property type="entry name" value="CHROMOSOMAL REPLICATION INITIATOR PROTEIN DNAA"/>
    <property type="match status" value="1"/>
</dbReference>
<dbReference type="GO" id="GO:0032297">
    <property type="term" value="P:negative regulation of DNA-templated DNA replication initiation"/>
    <property type="evidence" value="ECO:0007669"/>
    <property type="project" value="InterPro"/>
</dbReference>
<evidence type="ECO:0000259" key="2">
    <source>
        <dbReference type="Pfam" id="PF00308"/>
    </source>
</evidence>
<protein>
    <submittedName>
        <fullName evidence="3">DnaA-homolog protein hda</fullName>
    </submittedName>
</protein>